<sequence>MKFNCFTKFFHVRKLFLTNFKQPRSLLQFFFLHSRSEPKLFTMKIDTPQFRSTFTPEVNALSELFQKYGYGLRMAGGAVRDLLMDKQPEDIDFATTATPDEMKKIFQEEGIRMLHRKGEAHGTVTIRLNDKQNFEITTLRVDMTTDGRHAEVKFTTDWELDAGRRDLTINAMFLDLDGNLYDYFNGKEDLENKRVRFVGDPDYRIQEDYLRILRYFRFYGRIAVHPDNHDSQTLEAIKKNAEGLGKISGERLWMELKKILSGNFAKEIMLRMIDLGIAPFIGLPESPNTVEYADVCNRAQPMKPHPVTRLTALLRTEEEVMAVHSRLKFSKYDRDLALFLITNKDVTGHPPLRPFIYLIMNSKNKVSDTHEWCCEILKYRGDVCLFKELSEWKIPKFPISGHVLMEKGYKPGPKMTEIMTNLKTQWIESNFKLTKTELLDSLDKNIYGDHL</sequence>
<proteinExistence type="inferred from homology"/>
<evidence type="ECO:0000256" key="4">
    <source>
        <dbReference type="ARBA" id="ARBA00022694"/>
    </source>
</evidence>
<evidence type="ECO:0000256" key="2">
    <source>
        <dbReference type="ARBA" id="ARBA00007265"/>
    </source>
</evidence>
<dbReference type="PANTHER" id="PTHR46173">
    <property type="entry name" value="CCA TRNA NUCLEOTIDYLTRANSFERASE 1, MITOCHONDRIAL"/>
    <property type="match status" value="1"/>
</dbReference>
<dbReference type="CDD" id="cd05398">
    <property type="entry name" value="NT_ClassII-CCAase"/>
    <property type="match status" value="1"/>
</dbReference>
<keyword evidence="8" id="KW-0460">Magnesium</keyword>
<dbReference type="EMBL" id="CAXIEN010000106">
    <property type="protein sequence ID" value="CAL1277925.1"/>
    <property type="molecule type" value="Genomic_DNA"/>
</dbReference>
<organism evidence="12 13">
    <name type="scientific">Larinioides sclopetarius</name>
    <dbReference type="NCBI Taxonomy" id="280406"/>
    <lineage>
        <taxon>Eukaryota</taxon>
        <taxon>Metazoa</taxon>
        <taxon>Ecdysozoa</taxon>
        <taxon>Arthropoda</taxon>
        <taxon>Chelicerata</taxon>
        <taxon>Arachnida</taxon>
        <taxon>Araneae</taxon>
        <taxon>Araneomorphae</taxon>
        <taxon>Entelegynae</taxon>
        <taxon>Araneoidea</taxon>
        <taxon>Araneidae</taxon>
        <taxon>Larinioides</taxon>
    </lineage>
</organism>
<dbReference type="Pfam" id="PF01743">
    <property type="entry name" value="PolyA_pol"/>
    <property type="match status" value="1"/>
</dbReference>
<name>A0AAV2A1U8_9ARAC</name>
<dbReference type="Gene3D" id="3.30.460.10">
    <property type="entry name" value="Beta Polymerase, domain 2"/>
    <property type="match status" value="1"/>
</dbReference>
<dbReference type="GO" id="GO:0001680">
    <property type="term" value="P:tRNA 3'-terminal CCA addition"/>
    <property type="evidence" value="ECO:0007669"/>
    <property type="project" value="TreeGrafter"/>
</dbReference>
<dbReference type="SUPFAM" id="SSF81301">
    <property type="entry name" value="Nucleotidyltransferase"/>
    <property type="match status" value="1"/>
</dbReference>
<dbReference type="Proteomes" id="UP001497382">
    <property type="component" value="Unassembled WGS sequence"/>
</dbReference>
<keyword evidence="7" id="KW-0547">Nucleotide-binding</keyword>
<evidence type="ECO:0000313" key="12">
    <source>
        <dbReference type="EMBL" id="CAL1277925.1"/>
    </source>
</evidence>
<dbReference type="PANTHER" id="PTHR46173:SF1">
    <property type="entry name" value="CCA TRNA NUCLEOTIDYLTRANSFERASE 1, MITOCHONDRIAL"/>
    <property type="match status" value="1"/>
</dbReference>
<dbReference type="GO" id="GO:1990180">
    <property type="term" value="P:mitochondrial tRNA 3'-end processing"/>
    <property type="evidence" value="ECO:0007669"/>
    <property type="project" value="TreeGrafter"/>
</dbReference>
<dbReference type="InterPro" id="IPR043519">
    <property type="entry name" value="NT_sf"/>
</dbReference>
<evidence type="ECO:0000313" key="13">
    <source>
        <dbReference type="Proteomes" id="UP001497382"/>
    </source>
</evidence>
<dbReference type="GO" id="GO:0046872">
    <property type="term" value="F:metal ion binding"/>
    <property type="evidence" value="ECO:0007669"/>
    <property type="project" value="UniProtKB-KW"/>
</dbReference>
<comment type="caution">
    <text evidence="12">The sequence shown here is derived from an EMBL/GenBank/DDBJ whole genome shotgun (WGS) entry which is preliminary data.</text>
</comment>
<dbReference type="Gene3D" id="1.10.3090.10">
    <property type="entry name" value="cca-adding enzyme, domain 2"/>
    <property type="match status" value="1"/>
</dbReference>
<evidence type="ECO:0008006" key="14">
    <source>
        <dbReference type="Google" id="ProtNLM"/>
    </source>
</evidence>
<keyword evidence="4" id="KW-0819">tRNA processing</keyword>
<keyword evidence="13" id="KW-1185">Reference proteome</keyword>
<evidence type="ECO:0000259" key="11">
    <source>
        <dbReference type="Pfam" id="PF12627"/>
    </source>
</evidence>
<keyword evidence="3 9" id="KW-0808">Transferase</keyword>
<dbReference type="GO" id="GO:0016779">
    <property type="term" value="F:nucleotidyltransferase activity"/>
    <property type="evidence" value="ECO:0007669"/>
    <property type="project" value="UniProtKB-KW"/>
</dbReference>
<dbReference type="GO" id="GO:0005739">
    <property type="term" value="C:mitochondrion"/>
    <property type="evidence" value="ECO:0007669"/>
    <property type="project" value="TreeGrafter"/>
</dbReference>
<feature type="domain" description="Poly A polymerase head" evidence="10">
    <location>
        <begin position="72"/>
        <end position="196"/>
    </location>
</feature>
<keyword evidence="6" id="KW-0479">Metal-binding</keyword>
<evidence type="ECO:0000256" key="9">
    <source>
        <dbReference type="RuleBase" id="RU003953"/>
    </source>
</evidence>
<dbReference type="GO" id="GO:0000049">
    <property type="term" value="F:tRNA binding"/>
    <property type="evidence" value="ECO:0007669"/>
    <property type="project" value="TreeGrafter"/>
</dbReference>
<protein>
    <recommendedName>
        <fullName evidence="14">CCA tRNA nucleotidyltransferase 1, mitochondrial</fullName>
    </recommendedName>
</protein>
<comment type="similarity">
    <text evidence="2 9">Belongs to the tRNA nucleotidyltransferase/poly(A) polymerase family.</text>
</comment>
<dbReference type="SUPFAM" id="SSF81891">
    <property type="entry name" value="Poly A polymerase C-terminal region-like"/>
    <property type="match status" value="1"/>
</dbReference>
<reference evidence="12 13" key="1">
    <citation type="submission" date="2024-04" db="EMBL/GenBank/DDBJ databases">
        <authorList>
            <person name="Rising A."/>
            <person name="Reimegard J."/>
            <person name="Sonavane S."/>
            <person name="Akerstrom W."/>
            <person name="Nylinder S."/>
            <person name="Hedman E."/>
            <person name="Kallberg Y."/>
        </authorList>
    </citation>
    <scope>NUCLEOTIDE SEQUENCE [LARGE SCALE GENOMIC DNA]</scope>
</reference>
<evidence type="ECO:0000256" key="7">
    <source>
        <dbReference type="ARBA" id="ARBA00022741"/>
    </source>
</evidence>
<evidence type="ECO:0000256" key="1">
    <source>
        <dbReference type="ARBA" id="ARBA00001946"/>
    </source>
</evidence>
<feature type="domain" description="tRNA nucleotidyltransferase/poly(A) polymerase RNA and SrmB- binding" evidence="11">
    <location>
        <begin position="230"/>
        <end position="281"/>
    </location>
</feature>
<dbReference type="InterPro" id="IPR050264">
    <property type="entry name" value="Bact_CCA-adding_enz_type3_sf"/>
</dbReference>
<dbReference type="Pfam" id="PF12627">
    <property type="entry name" value="PolyA_pol_RNAbd"/>
    <property type="match status" value="1"/>
</dbReference>
<evidence type="ECO:0000256" key="3">
    <source>
        <dbReference type="ARBA" id="ARBA00022679"/>
    </source>
</evidence>
<evidence type="ECO:0000256" key="8">
    <source>
        <dbReference type="ARBA" id="ARBA00022842"/>
    </source>
</evidence>
<comment type="cofactor">
    <cofactor evidence="1">
        <name>Mg(2+)</name>
        <dbReference type="ChEBI" id="CHEBI:18420"/>
    </cofactor>
</comment>
<evidence type="ECO:0000256" key="6">
    <source>
        <dbReference type="ARBA" id="ARBA00022723"/>
    </source>
</evidence>
<keyword evidence="9" id="KW-0694">RNA-binding</keyword>
<accession>A0AAV2A1U8</accession>
<dbReference type="GO" id="GO:0000166">
    <property type="term" value="F:nucleotide binding"/>
    <property type="evidence" value="ECO:0007669"/>
    <property type="project" value="UniProtKB-KW"/>
</dbReference>
<dbReference type="InterPro" id="IPR032828">
    <property type="entry name" value="PolyA_RNA-bd"/>
</dbReference>
<evidence type="ECO:0000256" key="5">
    <source>
        <dbReference type="ARBA" id="ARBA00022695"/>
    </source>
</evidence>
<gene>
    <name evidence="12" type="ORF">LARSCL_LOCUS9483</name>
</gene>
<keyword evidence="5" id="KW-0548">Nucleotidyltransferase</keyword>
<evidence type="ECO:0000259" key="10">
    <source>
        <dbReference type="Pfam" id="PF01743"/>
    </source>
</evidence>
<dbReference type="AlphaFoldDB" id="A0AAV2A1U8"/>
<dbReference type="InterPro" id="IPR002646">
    <property type="entry name" value="PolA_pol_head_dom"/>
</dbReference>